<organism evidence="3 4">
    <name type="scientific">Oxalicibacterium flavum</name>
    <dbReference type="NCBI Taxonomy" id="179467"/>
    <lineage>
        <taxon>Bacteria</taxon>
        <taxon>Pseudomonadati</taxon>
        <taxon>Pseudomonadota</taxon>
        <taxon>Betaproteobacteria</taxon>
        <taxon>Burkholderiales</taxon>
        <taxon>Oxalobacteraceae</taxon>
        <taxon>Oxalicibacterium</taxon>
    </lineage>
</organism>
<accession>A0A8J2UKV1</accession>
<dbReference type="RefSeq" id="WP_188395608.1">
    <property type="nucleotide sequence ID" value="NZ_BMCG01000003.1"/>
</dbReference>
<feature type="region of interest" description="Disordered" evidence="1">
    <location>
        <begin position="59"/>
        <end position="103"/>
    </location>
</feature>
<sequence length="376" mass="41029">MTPAAALRPSPPARASRLRWLPILVVSALLHLLLIAEVGDMLPLPTQEKPMPPEQVVAASLLVPPPPPPPPAKPAPKPKPKPSVKPRPAAPPAAPVVDEPLPETDVTEQPIMEDDPAMLTETDDTDVAQTADVAEAASPSNPQPDPQPDLPSYSVSLPPSARIKYAIEKKPHDGEPMHGSGTIDWQTDGTRYAIDGEFGVLFITALRFRSSGTIEQSGIAPELYAEKRLRRSETNTHFHRERNTISFSASTNSYPRLGTEQDRASIVWQLAGIGRGDAEHFQAGTTIRIVVAGTRDAEPWEINVVGLEQIDVDGEATEAWHLLRVPRPGSYDQKLEFWLAPALGWYPVRLRYTEPNGDVLDMNMTRLNVSNPSGSQ</sequence>
<evidence type="ECO:0000256" key="2">
    <source>
        <dbReference type="SAM" id="Phobius"/>
    </source>
</evidence>
<proteinExistence type="predicted"/>
<feature type="compositionally biased region" description="Pro residues" evidence="1">
    <location>
        <begin position="85"/>
        <end position="94"/>
    </location>
</feature>
<protein>
    <recommendedName>
        <fullName evidence="5">DUF3108 domain-containing protein</fullName>
    </recommendedName>
</protein>
<feature type="transmembrane region" description="Helical" evidence="2">
    <location>
        <begin position="20"/>
        <end position="39"/>
    </location>
</feature>
<dbReference type="Proteomes" id="UP000620266">
    <property type="component" value="Unassembled WGS sequence"/>
</dbReference>
<dbReference type="AlphaFoldDB" id="A0A8J2UKV1"/>
<dbReference type="EMBL" id="BMCG01000003">
    <property type="protein sequence ID" value="GGC06736.1"/>
    <property type="molecule type" value="Genomic_DNA"/>
</dbReference>
<evidence type="ECO:0000313" key="4">
    <source>
        <dbReference type="Proteomes" id="UP000620266"/>
    </source>
</evidence>
<dbReference type="Pfam" id="PF11306">
    <property type="entry name" value="DUF3108"/>
    <property type="match status" value="1"/>
</dbReference>
<evidence type="ECO:0000256" key="1">
    <source>
        <dbReference type="SAM" id="MobiDB-lite"/>
    </source>
</evidence>
<comment type="caution">
    <text evidence="3">The sequence shown here is derived from an EMBL/GenBank/DDBJ whole genome shotgun (WGS) entry which is preliminary data.</text>
</comment>
<keyword evidence="2" id="KW-0472">Membrane</keyword>
<feature type="region of interest" description="Disordered" evidence="1">
    <location>
        <begin position="134"/>
        <end position="155"/>
    </location>
</feature>
<reference evidence="3" key="2">
    <citation type="submission" date="2020-09" db="EMBL/GenBank/DDBJ databases">
        <authorList>
            <person name="Sun Q."/>
            <person name="Sedlacek I."/>
        </authorList>
    </citation>
    <scope>NUCLEOTIDE SEQUENCE</scope>
    <source>
        <strain evidence="3">CCM 7086</strain>
    </source>
</reference>
<gene>
    <name evidence="3" type="ORF">GCM10007205_14970</name>
</gene>
<keyword evidence="2" id="KW-1133">Transmembrane helix</keyword>
<keyword evidence="4" id="KW-1185">Reference proteome</keyword>
<evidence type="ECO:0008006" key="5">
    <source>
        <dbReference type="Google" id="ProtNLM"/>
    </source>
</evidence>
<evidence type="ECO:0000313" key="3">
    <source>
        <dbReference type="EMBL" id="GGC06736.1"/>
    </source>
</evidence>
<reference evidence="3" key="1">
    <citation type="journal article" date="2014" name="Int. J. Syst. Evol. Microbiol.">
        <title>Complete genome sequence of Corynebacterium casei LMG S-19264T (=DSM 44701T), isolated from a smear-ripened cheese.</title>
        <authorList>
            <consortium name="US DOE Joint Genome Institute (JGI-PGF)"/>
            <person name="Walter F."/>
            <person name="Albersmeier A."/>
            <person name="Kalinowski J."/>
            <person name="Ruckert C."/>
        </authorList>
    </citation>
    <scope>NUCLEOTIDE SEQUENCE</scope>
    <source>
        <strain evidence="3">CCM 7086</strain>
    </source>
</reference>
<keyword evidence="2" id="KW-0812">Transmembrane</keyword>
<feature type="compositionally biased region" description="Pro residues" evidence="1">
    <location>
        <begin position="63"/>
        <end position="75"/>
    </location>
</feature>
<dbReference type="InterPro" id="IPR021457">
    <property type="entry name" value="DUF3108"/>
</dbReference>
<name>A0A8J2UKV1_9BURK</name>